<name>A0ABS1ZEG1_9PSED</name>
<dbReference type="InterPro" id="IPR036188">
    <property type="entry name" value="FAD/NAD-bd_sf"/>
</dbReference>
<protein>
    <submittedName>
        <fullName evidence="3">FAD-dependent oxidoreductase</fullName>
    </submittedName>
</protein>
<dbReference type="InterPro" id="IPR002938">
    <property type="entry name" value="FAD-bd"/>
</dbReference>
<evidence type="ECO:0000259" key="2">
    <source>
        <dbReference type="Pfam" id="PF01494"/>
    </source>
</evidence>
<keyword evidence="4" id="KW-1185">Reference proteome</keyword>
<accession>A0ABS1ZEG1</accession>
<comment type="caution">
    <text evidence="3">The sequence shown here is derived from an EMBL/GenBank/DDBJ whole genome shotgun (WGS) entry which is preliminary data.</text>
</comment>
<keyword evidence="1" id="KW-0560">Oxidoreductase</keyword>
<feature type="domain" description="FAD-binding" evidence="2">
    <location>
        <begin position="4"/>
        <end position="186"/>
    </location>
</feature>
<dbReference type="Pfam" id="PF01494">
    <property type="entry name" value="FAD_binding_3"/>
    <property type="match status" value="1"/>
</dbReference>
<dbReference type="InterPro" id="IPR050816">
    <property type="entry name" value="Flavin-dep_Halogenase_NPB"/>
</dbReference>
<dbReference type="EMBL" id="JAAEBW010000003">
    <property type="protein sequence ID" value="MBM1194854.1"/>
    <property type="molecule type" value="Genomic_DNA"/>
</dbReference>
<dbReference type="Proteomes" id="UP000809529">
    <property type="component" value="Unassembled WGS sequence"/>
</dbReference>
<dbReference type="SUPFAM" id="SSF51905">
    <property type="entry name" value="FAD/NAD(P)-binding domain"/>
    <property type="match status" value="1"/>
</dbReference>
<organism evidence="3 4">
    <name type="scientific">Pseudomonas weihenstephanensis</name>
    <dbReference type="NCBI Taxonomy" id="1608994"/>
    <lineage>
        <taxon>Bacteria</taxon>
        <taxon>Pseudomonadati</taxon>
        <taxon>Pseudomonadota</taxon>
        <taxon>Gammaproteobacteria</taxon>
        <taxon>Pseudomonadales</taxon>
        <taxon>Pseudomonadaceae</taxon>
        <taxon>Pseudomonas</taxon>
    </lineage>
</organism>
<proteinExistence type="predicted"/>
<gene>
    <name evidence="3" type="ORF">GYN02_06615</name>
</gene>
<sequence length="448" mass="49760">MKKAVVIGGSLSGCLVAQVLSEHFSEVVILEKDQFDATTAPRKGVPQEHHLHLVLKQGMDIIESIFPGISHALNAEGGVPLNLGRDLRWFQGGEWKVPYLSGLTSTVFSRSLLDKTLRQRILTNPRVTVSRHTRVSGLICNGTRVEGVTLSRDGVEEALRCELVVDCSGFGTKTPQWLKAHGLGDVQISTLKKHTHYSSQLYRCTGVVDTKAVMIWDQGSNKHDVGLLFPIEKDIWLVSAAGCFESNPTHDVTTYKAFIGALAQPDISDFIARAVPVSELSNFRFGGSTWRHYEKMSHFPDGLLVVGAAFCNLNPYFAQGLTMCASHVKVLREHLTQGLPARALQKKLARVSRTPWDMAEVEDLRHSRVEGQRTLFKRFLMAYVGMFYTLSNHNTFARELQLKVMHQVASPYALFHPSIVMRIAGMACLSAWRAKSSVRKASSHDTPP</sequence>
<evidence type="ECO:0000313" key="3">
    <source>
        <dbReference type="EMBL" id="MBM1194854.1"/>
    </source>
</evidence>
<reference evidence="3 4" key="1">
    <citation type="submission" date="2020-01" db="EMBL/GenBank/DDBJ databases">
        <title>Comparative genomics of meat spoilage bacteria.</title>
        <authorList>
            <person name="Hilgarth M."/>
            <person name="Vogel R.F."/>
        </authorList>
    </citation>
    <scope>NUCLEOTIDE SEQUENCE [LARGE SCALE GENOMIC DNA]</scope>
    <source>
        <strain evidence="3 4">TMW2.2077</strain>
    </source>
</reference>
<evidence type="ECO:0000313" key="4">
    <source>
        <dbReference type="Proteomes" id="UP000809529"/>
    </source>
</evidence>
<evidence type="ECO:0000256" key="1">
    <source>
        <dbReference type="ARBA" id="ARBA00023002"/>
    </source>
</evidence>
<dbReference type="PANTHER" id="PTHR43747:SF5">
    <property type="entry name" value="FAD-BINDING DOMAIN-CONTAINING PROTEIN"/>
    <property type="match status" value="1"/>
</dbReference>
<dbReference type="RefSeq" id="WP_203302446.1">
    <property type="nucleotide sequence ID" value="NZ_JAAEBW010000003.1"/>
</dbReference>
<dbReference type="Gene3D" id="3.50.50.60">
    <property type="entry name" value="FAD/NAD(P)-binding domain"/>
    <property type="match status" value="1"/>
</dbReference>
<dbReference type="PANTHER" id="PTHR43747">
    <property type="entry name" value="FAD-BINDING PROTEIN"/>
    <property type="match status" value="1"/>
</dbReference>